<dbReference type="InterPro" id="IPR050797">
    <property type="entry name" value="Carb_Metab_Trans_Reg"/>
</dbReference>
<evidence type="ECO:0000313" key="11">
    <source>
        <dbReference type="Proteomes" id="UP000191522"/>
    </source>
</evidence>
<keyword evidence="3" id="KW-0862">Zinc</keyword>
<dbReference type="GO" id="GO:0005634">
    <property type="term" value="C:nucleus"/>
    <property type="evidence" value="ECO:0007669"/>
    <property type="project" value="UniProtKB-SubCell"/>
</dbReference>
<evidence type="ECO:0000256" key="5">
    <source>
        <dbReference type="ARBA" id="ARBA00023125"/>
    </source>
</evidence>
<dbReference type="OMA" id="EWMRTII"/>
<dbReference type="Gene3D" id="4.10.240.10">
    <property type="entry name" value="Zn(2)-C6 fungal-type DNA-binding domain"/>
    <property type="match status" value="1"/>
</dbReference>
<dbReference type="GO" id="GO:0003677">
    <property type="term" value="F:DNA binding"/>
    <property type="evidence" value="ECO:0007669"/>
    <property type="project" value="UniProtKB-KW"/>
</dbReference>
<dbReference type="EMBL" id="MDYL01000048">
    <property type="protein sequence ID" value="OQD66319.1"/>
    <property type="molecule type" value="Genomic_DNA"/>
</dbReference>
<keyword evidence="5" id="KW-0238">DNA-binding</keyword>
<evidence type="ECO:0000256" key="6">
    <source>
        <dbReference type="ARBA" id="ARBA00023163"/>
    </source>
</evidence>
<evidence type="ECO:0000256" key="2">
    <source>
        <dbReference type="ARBA" id="ARBA00022723"/>
    </source>
</evidence>
<dbReference type="InterPro" id="IPR001138">
    <property type="entry name" value="Zn2Cys6_DnaBD"/>
</dbReference>
<dbReference type="Pfam" id="PF00172">
    <property type="entry name" value="Zn_clus"/>
    <property type="match status" value="1"/>
</dbReference>
<comment type="subcellular location">
    <subcellularLocation>
        <location evidence="1">Nucleus</location>
    </subcellularLocation>
</comment>
<dbReference type="GO" id="GO:0008270">
    <property type="term" value="F:zinc ion binding"/>
    <property type="evidence" value="ECO:0007669"/>
    <property type="project" value="InterPro"/>
</dbReference>
<evidence type="ECO:0000256" key="3">
    <source>
        <dbReference type="ARBA" id="ARBA00022833"/>
    </source>
</evidence>
<dbReference type="PANTHER" id="PTHR31668:SF18">
    <property type="entry name" value="MALTOSE FERMENTATION REGULATORY PROTEIN MAL13-RELATED"/>
    <property type="match status" value="1"/>
</dbReference>
<evidence type="ECO:0000313" key="10">
    <source>
        <dbReference type="EMBL" id="OQD66319.1"/>
    </source>
</evidence>
<evidence type="ECO:0000256" key="8">
    <source>
        <dbReference type="SAM" id="MobiDB-lite"/>
    </source>
</evidence>
<keyword evidence="11" id="KW-1185">Reference proteome</keyword>
<dbReference type="PROSITE" id="PS50048">
    <property type="entry name" value="ZN2_CY6_FUNGAL_2"/>
    <property type="match status" value="1"/>
</dbReference>
<accession>A0A1V6NP10</accession>
<keyword evidence="4" id="KW-0805">Transcription regulation</keyword>
<evidence type="ECO:0000256" key="1">
    <source>
        <dbReference type="ARBA" id="ARBA00004123"/>
    </source>
</evidence>
<dbReference type="AlphaFoldDB" id="A0A1V6NP10"/>
<organism evidence="10 11">
    <name type="scientific">Penicillium decumbens</name>
    <dbReference type="NCBI Taxonomy" id="69771"/>
    <lineage>
        <taxon>Eukaryota</taxon>
        <taxon>Fungi</taxon>
        <taxon>Dikarya</taxon>
        <taxon>Ascomycota</taxon>
        <taxon>Pezizomycotina</taxon>
        <taxon>Eurotiomycetes</taxon>
        <taxon>Eurotiomycetidae</taxon>
        <taxon>Eurotiales</taxon>
        <taxon>Aspergillaceae</taxon>
        <taxon>Penicillium</taxon>
    </lineage>
</organism>
<name>A0A1V6NP10_PENDC</name>
<proteinExistence type="predicted"/>
<keyword evidence="2" id="KW-0479">Metal-binding</keyword>
<dbReference type="InterPro" id="IPR036864">
    <property type="entry name" value="Zn2-C6_fun-type_DNA-bd_sf"/>
</dbReference>
<comment type="caution">
    <text evidence="10">The sequence shown here is derived from an EMBL/GenBank/DDBJ whole genome shotgun (WGS) entry which is preliminary data.</text>
</comment>
<sequence>MVPKRACDTCITRKVKCNGSWPCDTCRDAVKRIPCTYLRPVRKRGPKLRRVTRDRESEPPLESPVSTGQTSQGRSGLEYELNSSDGAYSQGSCVPRISKAALAPIVRLYQQHSYSVWPVVDADALLQDLNGIEPEKTSHEMENVACLATALCAATMAQLHLAPVIDGLRTVDSSAMAQACLRIRGSCDSYPEHLDLSGVLVSFFLHVYHAKVNQRKSAMMYLQEAISGARILRLDKGILRESDDYALGSRLIANKELVFPLLWVSERGWALHLGLSPSCTDPPVLPDLEDSATVDIHVQGLLDLVKLFIVFDQISIRRKSHLGIASFAVLTETESKLSSLCLSISDQVTTRTADYHITREWMRTIIWQEALSQGFLSSTSFMDVMTFGFPAQVGHDLLQALKGFSESDLLPLGRDQLLKSFEVANSLADTILLTSAGVGVHPGFELGPQDFLHALYQKLSPFLEQDKVLNSILRTKTAEVLVMAPARLLTRQLGDSGFEWKQLGKDKSQINEQQRLEVNPLFGDLDEQLAFSSDQSYCNNLVQWSKPGDLSIFTKSNHSAI</sequence>
<dbReference type="SMART" id="SM00066">
    <property type="entry name" value="GAL4"/>
    <property type="match status" value="1"/>
</dbReference>
<dbReference type="PANTHER" id="PTHR31668">
    <property type="entry name" value="GLUCOSE TRANSPORT TRANSCRIPTION REGULATOR RGT1-RELATED-RELATED"/>
    <property type="match status" value="1"/>
</dbReference>
<dbReference type="Proteomes" id="UP000191522">
    <property type="component" value="Unassembled WGS sequence"/>
</dbReference>
<keyword evidence="7" id="KW-0539">Nucleus</keyword>
<protein>
    <recommendedName>
        <fullName evidence="9">Zn(2)-C6 fungal-type domain-containing protein</fullName>
    </recommendedName>
</protein>
<feature type="region of interest" description="Disordered" evidence="8">
    <location>
        <begin position="46"/>
        <end position="80"/>
    </location>
</feature>
<dbReference type="GO" id="GO:0000981">
    <property type="term" value="F:DNA-binding transcription factor activity, RNA polymerase II-specific"/>
    <property type="evidence" value="ECO:0007669"/>
    <property type="project" value="InterPro"/>
</dbReference>
<dbReference type="CDD" id="cd00067">
    <property type="entry name" value="GAL4"/>
    <property type="match status" value="1"/>
</dbReference>
<evidence type="ECO:0000256" key="4">
    <source>
        <dbReference type="ARBA" id="ARBA00023015"/>
    </source>
</evidence>
<reference evidence="11" key="1">
    <citation type="journal article" date="2017" name="Nat. Microbiol.">
        <title>Global analysis of biosynthetic gene clusters reveals vast potential of secondary metabolite production in Penicillium species.</title>
        <authorList>
            <person name="Nielsen J.C."/>
            <person name="Grijseels S."/>
            <person name="Prigent S."/>
            <person name="Ji B."/>
            <person name="Dainat J."/>
            <person name="Nielsen K.F."/>
            <person name="Frisvad J.C."/>
            <person name="Workman M."/>
            <person name="Nielsen J."/>
        </authorList>
    </citation>
    <scope>NUCLEOTIDE SEQUENCE [LARGE SCALE GENOMIC DNA]</scope>
    <source>
        <strain evidence="11">IBT 11843</strain>
    </source>
</reference>
<keyword evidence="6" id="KW-0804">Transcription</keyword>
<dbReference type="SUPFAM" id="SSF57701">
    <property type="entry name" value="Zn2/Cys6 DNA-binding domain"/>
    <property type="match status" value="1"/>
</dbReference>
<evidence type="ECO:0000256" key="7">
    <source>
        <dbReference type="ARBA" id="ARBA00023242"/>
    </source>
</evidence>
<dbReference type="OrthoDB" id="434972at2759"/>
<feature type="domain" description="Zn(2)-C6 fungal-type" evidence="9">
    <location>
        <begin position="6"/>
        <end position="37"/>
    </location>
</feature>
<feature type="compositionally biased region" description="Polar residues" evidence="8">
    <location>
        <begin position="64"/>
        <end position="74"/>
    </location>
</feature>
<gene>
    <name evidence="10" type="ORF">PENDEC_c048G03298</name>
</gene>
<evidence type="ECO:0000259" key="9">
    <source>
        <dbReference type="PROSITE" id="PS50048"/>
    </source>
</evidence>